<dbReference type="PANTHER" id="PTHR35899">
    <property type="entry name" value="PAPAIN FAMILY CYSTEINE PROTEASE DOMAIN CONTAINING PROTEIN"/>
    <property type="match status" value="1"/>
</dbReference>
<dbReference type="EMBL" id="DS113793">
    <property type="protein sequence ID" value="EAX95690.1"/>
    <property type="molecule type" value="Genomic_DNA"/>
</dbReference>
<dbReference type="Proteomes" id="UP000001542">
    <property type="component" value="Unassembled WGS sequence"/>
</dbReference>
<dbReference type="AlphaFoldDB" id="A2FHD2"/>
<organism evidence="2 3">
    <name type="scientific">Trichomonas vaginalis (strain ATCC PRA-98 / G3)</name>
    <dbReference type="NCBI Taxonomy" id="412133"/>
    <lineage>
        <taxon>Eukaryota</taxon>
        <taxon>Metamonada</taxon>
        <taxon>Parabasalia</taxon>
        <taxon>Trichomonadida</taxon>
        <taxon>Trichomonadidae</taxon>
        <taxon>Trichomonas</taxon>
    </lineage>
</organism>
<dbReference type="VEuPathDB" id="TrichDB:TVAG_144390"/>
<evidence type="ECO:0000313" key="3">
    <source>
        <dbReference type="Proteomes" id="UP000001542"/>
    </source>
</evidence>
<dbReference type="SUPFAM" id="SSF54001">
    <property type="entry name" value="Cysteine proteinases"/>
    <property type="match status" value="1"/>
</dbReference>
<name>A2FHD2_TRIV3</name>
<sequence length="573" mass="65665">MESEMYSQYEDNNKKKTSLGVKVLVALNALVLALIVVTYVVGIRVQKRIADTTIRNNTFDNLFKEFEAELPDIALPSAYAPPYINPATDQAHRGTCWCWSTLYNLETQYREQGIKKGFLDEKTFVKFSIQAFVSVVGNYCRAHPTEKACGYGGFKRNSTNDNQVEAFPYFLKMIQGLDSSVVADQVCPYVPDPSPVTDFQCDNFYKQNESNPIRFNFKGMTTVYDTRAIKQLLFLKKHPLGIGTPLGTINFYAKCSEAPYSNHPHCQKKVFRCPDSQTEEYCALLEFQGRTKDGTFVGIDKADRQTEFGGHAMNVVGYNDNWRYNSRISSDKSVQPSKGCLILHNSWRADGHSVQYLLGNRTLENEQVLCPNVRAPENWIPATLDCVKKNKDDPSKCSKDILRVRGNGTTHGADIIKCTSTDTFYCDQNLKYILKRKSDDDDGSLDVYELDNGLHDIGFIAWSDTQEPMEVRIKAMPFWGIDRYMTPENVEVENNADECGFYALPYQVIENMRRRSFDLFDNFKSSDYEVEFLDSSYINAKVKESYNYDWLKSSTQQQNLHQFNEPIPFYVYH</sequence>
<proteinExistence type="predicted"/>
<reference evidence="2" key="2">
    <citation type="journal article" date="2007" name="Science">
        <title>Draft genome sequence of the sexually transmitted pathogen Trichomonas vaginalis.</title>
        <authorList>
            <person name="Carlton J.M."/>
            <person name="Hirt R.P."/>
            <person name="Silva J.C."/>
            <person name="Delcher A.L."/>
            <person name="Schatz M."/>
            <person name="Zhao Q."/>
            <person name="Wortman J.R."/>
            <person name="Bidwell S.L."/>
            <person name="Alsmark U.C.M."/>
            <person name="Besteiro S."/>
            <person name="Sicheritz-Ponten T."/>
            <person name="Noel C.J."/>
            <person name="Dacks J.B."/>
            <person name="Foster P.G."/>
            <person name="Simillion C."/>
            <person name="Van de Peer Y."/>
            <person name="Miranda-Saavedra D."/>
            <person name="Barton G.J."/>
            <person name="Westrop G.D."/>
            <person name="Mueller S."/>
            <person name="Dessi D."/>
            <person name="Fiori P.L."/>
            <person name="Ren Q."/>
            <person name="Paulsen I."/>
            <person name="Zhang H."/>
            <person name="Bastida-Corcuera F.D."/>
            <person name="Simoes-Barbosa A."/>
            <person name="Brown M.T."/>
            <person name="Hayes R.D."/>
            <person name="Mukherjee M."/>
            <person name="Okumura C.Y."/>
            <person name="Schneider R."/>
            <person name="Smith A.J."/>
            <person name="Vanacova S."/>
            <person name="Villalvazo M."/>
            <person name="Haas B.J."/>
            <person name="Pertea M."/>
            <person name="Feldblyum T.V."/>
            <person name="Utterback T.R."/>
            <person name="Shu C.L."/>
            <person name="Osoegawa K."/>
            <person name="de Jong P.J."/>
            <person name="Hrdy I."/>
            <person name="Horvathova L."/>
            <person name="Zubacova Z."/>
            <person name="Dolezal P."/>
            <person name="Malik S.B."/>
            <person name="Logsdon J.M. Jr."/>
            <person name="Henze K."/>
            <person name="Gupta A."/>
            <person name="Wang C.C."/>
            <person name="Dunne R.L."/>
            <person name="Upcroft J.A."/>
            <person name="Upcroft P."/>
            <person name="White O."/>
            <person name="Salzberg S.L."/>
            <person name="Tang P."/>
            <person name="Chiu C.-H."/>
            <person name="Lee Y.-S."/>
            <person name="Embley T.M."/>
            <person name="Coombs G.H."/>
            <person name="Mottram J.C."/>
            <person name="Tachezy J."/>
            <person name="Fraser-Liggett C.M."/>
            <person name="Johnson P.J."/>
        </authorList>
    </citation>
    <scope>NUCLEOTIDE SEQUENCE [LARGE SCALE GENOMIC DNA]</scope>
    <source>
        <strain evidence="2">G3</strain>
    </source>
</reference>
<dbReference type="InParanoid" id="A2FHD2"/>
<dbReference type="InterPro" id="IPR038765">
    <property type="entry name" value="Papain-like_cys_pep_sf"/>
</dbReference>
<keyword evidence="1" id="KW-0812">Transmembrane</keyword>
<gene>
    <name evidence="2" type="ORF">TVAG_144390</name>
</gene>
<evidence type="ECO:0000313" key="2">
    <source>
        <dbReference type="EMBL" id="EAX95690.1"/>
    </source>
</evidence>
<dbReference type="PROSITE" id="PS00139">
    <property type="entry name" value="THIOL_PROTEASE_CYS"/>
    <property type="match status" value="1"/>
</dbReference>
<feature type="transmembrane region" description="Helical" evidence="1">
    <location>
        <begin position="21"/>
        <end position="42"/>
    </location>
</feature>
<accession>A2FHD2</accession>
<dbReference type="InterPro" id="IPR025660">
    <property type="entry name" value="Pept_his_AS"/>
</dbReference>
<dbReference type="PANTHER" id="PTHR35899:SF1">
    <property type="entry name" value="PEPTIDASE C1A PAPAIN C-TERMINAL DOMAIN-CONTAINING PROTEIN"/>
    <property type="match status" value="1"/>
</dbReference>
<keyword evidence="1" id="KW-0472">Membrane</keyword>
<evidence type="ECO:0008006" key="4">
    <source>
        <dbReference type="Google" id="ProtNLM"/>
    </source>
</evidence>
<reference evidence="2" key="1">
    <citation type="submission" date="2006-10" db="EMBL/GenBank/DDBJ databases">
        <authorList>
            <person name="Amadeo P."/>
            <person name="Zhao Q."/>
            <person name="Wortman J."/>
            <person name="Fraser-Liggett C."/>
            <person name="Carlton J."/>
        </authorList>
    </citation>
    <scope>NUCLEOTIDE SEQUENCE</scope>
    <source>
        <strain evidence="2">G3</strain>
    </source>
</reference>
<dbReference type="InterPro" id="IPR000169">
    <property type="entry name" value="Pept_cys_AS"/>
</dbReference>
<dbReference type="RefSeq" id="XP_001308620.1">
    <property type="nucleotide sequence ID" value="XM_001308619.1"/>
</dbReference>
<keyword evidence="3" id="KW-1185">Reference proteome</keyword>
<keyword evidence="1" id="KW-1133">Transmembrane helix</keyword>
<dbReference type="KEGG" id="tva:4753452"/>
<evidence type="ECO:0000256" key="1">
    <source>
        <dbReference type="SAM" id="Phobius"/>
    </source>
</evidence>
<dbReference type="Gene3D" id="3.90.70.10">
    <property type="entry name" value="Cysteine proteinases"/>
    <property type="match status" value="1"/>
</dbReference>
<dbReference type="OrthoDB" id="59402at2759"/>
<protein>
    <recommendedName>
        <fullName evidence="4">Peptidase C1A papain C-terminal domain-containing protein</fullName>
    </recommendedName>
</protein>
<dbReference type="OMA" id="SEQAYGT"/>
<dbReference type="PROSITE" id="PS00639">
    <property type="entry name" value="THIOL_PROTEASE_HIS"/>
    <property type="match status" value="1"/>
</dbReference>
<dbReference type="VEuPathDB" id="TrichDB:TVAGG3_0144010"/>